<organism evidence="10 11">
    <name type="scientific">Secundilactobacillus silagei JCM 19001</name>
    <dbReference type="NCBI Taxonomy" id="1302250"/>
    <lineage>
        <taxon>Bacteria</taxon>
        <taxon>Bacillati</taxon>
        <taxon>Bacillota</taxon>
        <taxon>Bacilli</taxon>
        <taxon>Lactobacillales</taxon>
        <taxon>Lactobacillaceae</taxon>
        <taxon>Secundilactobacillus</taxon>
    </lineage>
</organism>
<dbReference type="AlphaFoldDB" id="A0A1Z5IJC4"/>
<keyword evidence="2" id="KW-0645">Protease</keyword>
<keyword evidence="3 7" id="KW-0732">Signal</keyword>
<keyword evidence="6" id="KW-0788">Thiol protease</keyword>
<dbReference type="SUPFAM" id="SSF54106">
    <property type="entry name" value="LysM domain"/>
    <property type="match status" value="2"/>
</dbReference>
<evidence type="ECO:0000256" key="5">
    <source>
        <dbReference type="ARBA" id="ARBA00022801"/>
    </source>
</evidence>
<dbReference type="GO" id="GO:0008234">
    <property type="term" value="F:cysteine-type peptidase activity"/>
    <property type="evidence" value="ECO:0007669"/>
    <property type="project" value="UniProtKB-KW"/>
</dbReference>
<evidence type="ECO:0000259" key="9">
    <source>
        <dbReference type="PROSITE" id="PS51935"/>
    </source>
</evidence>
<dbReference type="PANTHER" id="PTHR47053">
    <property type="entry name" value="MUREIN DD-ENDOPEPTIDASE MEPH-RELATED"/>
    <property type="match status" value="1"/>
</dbReference>
<protein>
    <submittedName>
        <fullName evidence="10">Cell wall-associated hydrolase</fullName>
    </submittedName>
</protein>
<reference evidence="10 11" key="1">
    <citation type="submission" date="2015-11" db="EMBL/GenBank/DDBJ databases">
        <title>Draft genome sequences of new species of the genus Lactobacillus isolated from orchardgrass silage.</title>
        <authorList>
            <person name="Tohno M."/>
            <person name="Tanizawa Y."/>
            <person name="Arita M."/>
        </authorList>
    </citation>
    <scope>NUCLEOTIDE SEQUENCE [LARGE SCALE GENOMIC DNA]</scope>
    <source>
        <strain evidence="10 11">IWT126</strain>
    </source>
</reference>
<feature type="domain" description="LysM" evidence="8">
    <location>
        <begin position="32"/>
        <end position="75"/>
    </location>
</feature>
<dbReference type="Pfam" id="PF00877">
    <property type="entry name" value="NLPC_P60"/>
    <property type="match status" value="1"/>
</dbReference>
<evidence type="ECO:0000313" key="10">
    <source>
        <dbReference type="EMBL" id="GAX01867.1"/>
    </source>
</evidence>
<dbReference type="InterPro" id="IPR036779">
    <property type="entry name" value="LysM_dom_sf"/>
</dbReference>
<evidence type="ECO:0000259" key="8">
    <source>
        <dbReference type="PROSITE" id="PS51782"/>
    </source>
</evidence>
<dbReference type="InterPro" id="IPR051202">
    <property type="entry name" value="Peptidase_C40"/>
</dbReference>
<feature type="chain" id="PRO_5038948116" evidence="7">
    <location>
        <begin position="30"/>
        <end position="360"/>
    </location>
</feature>
<proteinExistence type="inferred from homology"/>
<comment type="caution">
    <text evidence="10">The sequence shown here is derived from an EMBL/GenBank/DDBJ whole genome shotgun (WGS) entry which is preliminary data.</text>
</comment>
<feature type="signal peptide" evidence="7">
    <location>
        <begin position="1"/>
        <end position="29"/>
    </location>
</feature>
<evidence type="ECO:0000256" key="3">
    <source>
        <dbReference type="ARBA" id="ARBA00022729"/>
    </source>
</evidence>
<dbReference type="OrthoDB" id="1654978at2"/>
<dbReference type="InterPro" id="IPR038765">
    <property type="entry name" value="Papain-like_cys_pep_sf"/>
</dbReference>
<name>A0A1Z5IJC4_9LACO</name>
<comment type="similarity">
    <text evidence="1">Belongs to the peptidase C40 family.</text>
</comment>
<accession>A0A1Z5IJC4</accession>
<dbReference type="RefSeq" id="WP_089137035.1">
    <property type="nucleotide sequence ID" value="NZ_BCMG01000010.1"/>
</dbReference>
<evidence type="ECO:0000313" key="11">
    <source>
        <dbReference type="Proteomes" id="UP000198402"/>
    </source>
</evidence>
<dbReference type="PANTHER" id="PTHR47053:SF1">
    <property type="entry name" value="MUREIN DD-ENDOPEPTIDASE MEPH-RELATED"/>
    <property type="match status" value="1"/>
</dbReference>
<evidence type="ECO:0000256" key="6">
    <source>
        <dbReference type="ARBA" id="ARBA00022807"/>
    </source>
</evidence>
<dbReference type="STRING" id="1302250.GCA_001313225_01408"/>
<feature type="domain" description="NlpC/P60" evidence="9">
    <location>
        <begin position="238"/>
        <end position="360"/>
    </location>
</feature>
<evidence type="ECO:0000256" key="7">
    <source>
        <dbReference type="SAM" id="SignalP"/>
    </source>
</evidence>
<evidence type="ECO:0000256" key="4">
    <source>
        <dbReference type="ARBA" id="ARBA00022737"/>
    </source>
</evidence>
<keyword evidence="4" id="KW-0677">Repeat</keyword>
<feature type="domain" description="LysM" evidence="8">
    <location>
        <begin position="131"/>
        <end position="174"/>
    </location>
</feature>
<gene>
    <name evidence="10" type="ORF">IWT126_01930</name>
</gene>
<dbReference type="CDD" id="cd00118">
    <property type="entry name" value="LysM"/>
    <property type="match status" value="2"/>
</dbReference>
<dbReference type="Gene3D" id="3.10.350.10">
    <property type="entry name" value="LysM domain"/>
    <property type="match status" value="2"/>
</dbReference>
<dbReference type="PROSITE" id="PS51782">
    <property type="entry name" value="LYSM"/>
    <property type="match status" value="2"/>
</dbReference>
<evidence type="ECO:0000256" key="2">
    <source>
        <dbReference type="ARBA" id="ARBA00022670"/>
    </source>
</evidence>
<dbReference type="InterPro" id="IPR018392">
    <property type="entry name" value="LysM"/>
</dbReference>
<dbReference type="Pfam" id="PF01476">
    <property type="entry name" value="LysM"/>
    <property type="match status" value="2"/>
</dbReference>
<sequence length="360" mass="37741">MGKQHTTTKIITAGVIGAAGLFMAGPLQASAKTVTVQSGDTVWKLANKYGVSVSSIEKTNHLQKDTIFAGQRIVLGSSVTKTTPVKQATTQQTSNVKQTTVKQTTVKKAPVTTKAGVTRHVAAPKTTASASTYKVKSGDTLNKVSAKYGMTASQLRAINHLSTNALYVGQKLTIRGTAAQTKKTAAVTAVKKTPVKKQTVNAVTKKTTAIKTPKTATKKTAVNKVPKAKKTVKADAAGAPVTSVTSYAVKLASEKIPYSWGGSSLRGMDCSGFTSYVYAHTTGTTLPHNTVAQESHVSAHSVGSATPGDLLFWGRKGATYHVAIYIGNNQYVAAPEPGENVQIQSINPYFKPSFAGTVNG</sequence>
<dbReference type="SMART" id="SM00257">
    <property type="entry name" value="LysM"/>
    <property type="match status" value="2"/>
</dbReference>
<dbReference type="EMBL" id="BCMG01000010">
    <property type="protein sequence ID" value="GAX01867.1"/>
    <property type="molecule type" value="Genomic_DNA"/>
</dbReference>
<dbReference type="GO" id="GO:0006508">
    <property type="term" value="P:proteolysis"/>
    <property type="evidence" value="ECO:0007669"/>
    <property type="project" value="UniProtKB-KW"/>
</dbReference>
<keyword evidence="11" id="KW-1185">Reference proteome</keyword>
<dbReference type="Proteomes" id="UP000198402">
    <property type="component" value="Unassembled WGS sequence"/>
</dbReference>
<dbReference type="Gene3D" id="3.90.1720.10">
    <property type="entry name" value="endopeptidase domain like (from Nostoc punctiforme)"/>
    <property type="match status" value="1"/>
</dbReference>
<evidence type="ECO:0000256" key="1">
    <source>
        <dbReference type="ARBA" id="ARBA00007074"/>
    </source>
</evidence>
<dbReference type="InterPro" id="IPR000064">
    <property type="entry name" value="NLP_P60_dom"/>
</dbReference>
<dbReference type="PROSITE" id="PS51935">
    <property type="entry name" value="NLPC_P60"/>
    <property type="match status" value="1"/>
</dbReference>
<dbReference type="SUPFAM" id="SSF54001">
    <property type="entry name" value="Cysteine proteinases"/>
    <property type="match status" value="1"/>
</dbReference>
<keyword evidence="5 10" id="KW-0378">Hydrolase</keyword>